<keyword evidence="4" id="KW-1185">Reference proteome</keyword>
<keyword evidence="2" id="KW-1133">Transmembrane helix</keyword>
<feature type="region of interest" description="Disordered" evidence="1">
    <location>
        <begin position="1"/>
        <end position="73"/>
    </location>
</feature>
<sequence>MSTAPPYPLNDLEAGTHVPASTTTITTPAHRLPSSESNDNNDTPSDDRVPVPQSRTNTPPPEYKPHDMEEPLPPYMERVRMVMRGEAGAGMAMPQRRKTKIFIFGTFAILIAVVIGVSVAMGVKNNNNDNDNAGATKF</sequence>
<organism evidence="3 4">
    <name type="scientific">Ramalina farinacea</name>
    <dbReference type="NCBI Taxonomy" id="258253"/>
    <lineage>
        <taxon>Eukaryota</taxon>
        <taxon>Fungi</taxon>
        <taxon>Dikarya</taxon>
        <taxon>Ascomycota</taxon>
        <taxon>Pezizomycotina</taxon>
        <taxon>Lecanoromycetes</taxon>
        <taxon>OSLEUM clade</taxon>
        <taxon>Lecanoromycetidae</taxon>
        <taxon>Lecanorales</taxon>
        <taxon>Lecanorineae</taxon>
        <taxon>Ramalinaceae</taxon>
        <taxon>Ramalina</taxon>
    </lineage>
</organism>
<feature type="compositionally biased region" description="Polar residues" evidence="1">
    <location>
        <begin position="34"/>
        <end position="43"/>
    </location>
</feature>
<gene>
    <name evidence="3" type="ORF">OHK93_005890</name>
</gene>
<protein>
    <recommendedName>
        <fullName evidence="5">Transmembrane protein</fullName>
    </recommendedName>
</protein>
<reference evidence="3" key="1">
    <citation type="journal article" date="2023" name="Genome Biol. Evol.">
        <title>First Whole Genome Sequence and Flow Cytometry Genome Size Data for the Lichen-Forming Fungus Ramalina farinacea (Ascomycota).</title>
        <authorList>
            <person name="Llewellyn T."/>
            <person name="Mian S."/>
            <person name="Hill R."/>
            <person name="Leitch I.J."/>
            <person name="Gaya E."/>
        </authorList>
    </citation>
    <scope>NUCLEOTIDE SEQUENCE</scope>
    <source>
        <strain evidence="3">LIQ254RAFAR</strain>
    </source>
</reference>
<evidence type="ECO:0000313" key="4">
    <source>
        <dbReference type="Proteomes" id="UP001161017"/>
    </source>
</evidence>
<dbReference type="AlphaFoldDB" id="A0AA43QHI3"/>
<evidence type="ECO:0008006" key="5">
    <source>
        <dbReference type="Google" id="ProtNLM"/>
    </source>
</evidence>
<keyword evidence="2" id="KW-0472">Membrane</keyword>
<name>A0AA43QHI3_9LECA</name>
<feature type="transmembrane region" description="Helical" evidence="2">
    <location>
        <begin position="101"/>
        <end position="123"/>
    </location>
</feature>
<evidence type="ECO:0000256" key="2">
    <source>
        <dbReference type="SAM" id="Phobius"/>
    </source>
</evidence>
<keyword evidence="2" id="KW-0812">Transmembrane</keyword>
<proteinExistence type="predicted"/>
<evidence type="ECO:0000256" key="1">
    <source>
        <dbReference type="SAM" id="MobiDB-lite"/>
    </source>
</evidence>
<evidence type="ECO:0000313" key="3">
    <source>
        <dbReference type="EMBL" id="MDI1486658.1"/>
    </source>
</evidence>
<dbReference type="Proteomes" id="UP001161017">
    <property type="component" value="Unassembled WGS sequence"/>
</dbReference>
<comment type="caution">
    <text evidence="3">The sequence shown here is derived from an EMBL/GenBank/DDBJ whole genome shotgun (WGS) entry which is preliminary data.</text>
</comment>
<dbReference type="EMBL" id="JAPUFD010000003">
    <property type="protein sequence ID" value="MDI1486658.1"/>
    <property type="molecule type" value="Genomic_DNA"/>
</dbReference>
<accession>A0AA43QHI3</accession>